<comment type="caution">
    <text evidence="2">The sequence shown here is derived from an EMBL/GenBank/DDBJ whole genome shotgun (WGS) entry which is preliminary data.</text>
</comment>
<name>A0A4Z2E6V9_9TELE</name>
<dbReference type="EMBL" id="SRLO01015074">
    <property type="protein sequence ID" value="TNN24538.1"/>
    <property type="molecule type" value="Genomic_DNA"/>
</dbReference>
<reference evidence="2 3" key="1">
    <citation type="submission" date="2019-03" db="EMBL/GenBank/DDBJ databases">
        <title>First draft genome of Liparis tanakae, snailfish: a comprehensive survey of snailfish specific genes.</title>
        <authorList>
            <person name="Kim W."/>
            <person name="Song I."/>
            <person name="Jeong J.-H."/>
            <person name="Kim D."/>
            <person name="Kim S."/>
            <person name="Ryu S."/>
            <person name="Song J.Y."/>
            <person name="Lee S.K."/>
        </authorList>
    </citation>
    <scope>NUCLEOTIDE SEQUENCE [LARGE SCALE GENOMIC DNA]</scope>
    <source>
        <tissue evidence="2">Muscle</tissue>
    </source>
</reference>
<dbReference type="AlphaFoldDB" id="A0A4Z2E6V9"/>
<gene>
    <name evidence="2" type="ORF">EYF80_065336</name>
</gene>
<feature type="region of interest" description="Disordered" evidence="1">
    <location>
        <begin position="1"/>
        <end position="20"/>
    </location>
</feature>
<evidence type="ECO:0000313" key="2">
    <source>
        <dbReference type="EMBL" id="TNN24538.1"/>
    </source>
</evidence>
<protein>
    <submittedName>
        <fullName evidence="2">Uncharacterized protein</fullName>
    </submittedName>
</protein>
<proteinExistence type="predicted"/>
<evidence type="ECO:0000256" key="1">
    <source>
        <dbReference type="SAM" id="MobiDB-lite"/>
    </source>
</evidence>
<evidence type="ECO:0000313" key="3">
    <source>
        <dbReference type="Proteomes" id="UP000314294"/>
    </source>
</evidence>
<dbReference type="Proteomes" id="UP000314294">
    <property type="component" value="Unassembled WGS sequence"/>
</dbReference>
<accession>A0A4Z2E6V9</accession>
<organism evidence="2 3">
    <name type="scientific">Liparis tanakae</name>
    <name type="common">Tanaka's snailfish</name>
    <dbReference type="NCBI Taxonomy" id="230148"/>
    <lineage>
        <taxon>Eukaryota</taxon>
        <taxon>Metazoa</taxon>
        <taxon>Chordata</taxon>
        <taxon>Craniata</taxon>
        <taxon>Vertebrata</taxon>
        <taxon>Euteleostomi</taxon>
        <taxon>Actinopterygii</taxon>
        <taxon>Neopterygii</taxon>
        <taxon>Teleostei</taxon>
        <taxon>Neoteleostei</taxon>
        <taxon>Acanthomorphata</taxon>
        <taxon>Eupercaria</taxon>
        <taxon>Perciformes</taxon>
        <taxon>Cottioidei</taxon>
        <taxon>Cottales</taxon>
        <taxon>Liparidae</taxon>
        <taxon>Liparis</taxon>
    </lineage>
</organism>
<sequence length="20" mass="2156">MGGLASQVGGRSSWIRHFIP</sequence>
<keyword evidence="3" id="KW-1185">Reference proteome</keyword>